<dbReference type="AlphaFoldDB" id="A0A917LTW4"/>
<dbReference type="Pfam" id="PF06080">
    <property type="entry name" value="DUF938"/>
    <property type="match status" value="1"/>
</dbReference>
<proteinExistence type="predicted"/>
<dbReference type="CDD" id="cd02440">
    <property type="entry name" value="AdoMet_MTases"/>
    <property type="match status" value="1"/>
</dbReference>
<protein>
    <submittedName>
        <fullName evidence="1">SAM-dependent methyltransferase</fullName>
    </submittedName>
</protein>
<dbReference type="OrthoDB" id="5563826at2"/>
<accession>A0A917LTW4</accession>
<sequence length="211" mass="22892">MSNDLRQIAPSVARNRQPILDIIKPSLPPGAAVLEIAAGSGEHAVFLAPALAVKTWQPSDLNPSALKSIDAWRYYSSLTDTIRPPLQLDMTASSAKLQSVLKQAGAPEAYDLITCINMIHISPWEACQGLMKHAAKLLKPAGLLFLYGPYFQAEQPAAANNLAFDESLKSRDPAWGLRKLEDVIALAHSHGLTFLDSHTMPANNLSVVFSR</sequence>
<reference evidence="1" key="2">
    <citation type="submission" date="2020-09" db="EMBL/GenBank/DDBJ databases">
        <authorList>
            <person name="Sun Q."/>
            <person name="Zhou Y."/>
        </authorList>
    </citation>
    <scope>NUCLEOTIDE SEQUENCE</scope>
    <source>
        <strain evidence="1">CGMCC 1.15425</strain>
    </source>
</reference>
<dbReference type="RefSeq" id="WP_068812156.1">
    <property type="nucleotide sequence ID" value="NZ_BMIY01000004.1"/>
</dbReference>
<organism evidence="1 2">
    <name type="scientific">Pseudohongiella nitratireducens</name>
    <dbReference type="NCBI Taxonomy" id="1768907"/>
    <lineage>
        <taxon>Bacteria</taxon>
        <taxon>Pseudomonadati</taxon>
        <taxon>Pseudomonadota</taxon>
        <taxon>Gammaproteobacteria</taxon>
        <taxon>Pseudomonadales</taxon>
        <taxon>Pseudohongiellaceae</taxon>
        <taxon>Pseudohongiella</taxon>
    </lineage>
</organism>
<dbReference type="EMBL" id="BMIY01000004">
    <property type="protein sequence ID" value="GGG55122.1"/>
    <property type="molecule type" value="Genomic_DNA"/>
</dbReference>
<dbReference type="GO" id="GO:0032259">
    <property type="term" value="P:methylation"/>
    <property type="evidence" value="ECO:0007669"/>
    <property type="project" value="UniProtKB-KW"/>
</dbReference>
<name>A0A917LTW4_9GAMM</name>
<dbReference type="PANTHER" id="PTHR20974">
    <property type="entry name" value="UPF0585 PROTEIN CG18661"/>
    <property type="match status" value="1"/>
</dbReference>
<comment type="caution">
    <text evidence="1">The sequence shown here is derived from an EMBL/GenBank/DDBJ whole genome shotgun (WGS) entry which is preliminary data.</text>
</comment>
<dbReference type="PANTHER" id="PTHR20974:SF0">
    <property type="entry name" value="UPF0585 PROTEIN CG18661"/>
    <property type="match status" value="1"/>
</dbReference>
<dbReference type="Gene3D" id="3.40.50.150">
    <property type="entry name" value="Vaccinia Virus protein VP39"/>
    <property type="match status" value="1"/>
</dbReference>
<dbReference type="InterPro" id="IPR010342">
    <property type="entry name" value="DUF938"/>
</dbReference>
<evidence type="ECO:0000313" key="1">
    <source>
        <dbReference type="EMBL" id="GGG55122.1"/>
    </source>
</evidence>
<dbReference type="InterPro" id="IPR029063">
    <property type="entry name" value="SAM-dependent_MTases_sf"/>
</dbReference>
<keyword evidence="1" id="KW-0808">Transferase</keyword>
<dbReference type="GO" id="GO:0008168">
    <property type="term" value="F:methyltransferase activity"/>
    <property type="evidence" value="ECO:0007669"/>
    <property type="project" value="UniProtKB-KW"/>
</dbReference>
<evidence type="ECO:0000313" key="2">
    <source>
        <dbReference type="Proteomes" id="UP000627715"/>
    </source>
</evidence>
<dbReference type="SUPFAM" id="SSF53335">
    <property type="entry name" value="S-adenosyl-L-methionine-dependent methyltransferases"/>
    <property type="match status" value="1"/>
</dbReference>
<keyword evidence="2" id="KW-1185">Reference proteome</keyword>
<gene>
    <name evidence="1" type="ORF">GCM10011403_10240</name>
</gene>
<reference evidence="1" key="1">
    <citation type="journal article" date="2014" name="Int. J. Syst. Evol. Microbiol.">
        <title>Complete genome sequence of Corynebacterium casei LMG S-19264T (=DSM 44701T), isolated from a smear-ripened cheese.</title>
        <authorList>
            <consortium name="US DOE Joint Genome Institute (JGI-PGF)"/>
            <person name="Walter F."/>
            <person name="Albersmeier A."/>
            <person name="Kalinowski J."/>
            <person name="Ruckert C."/>
        </authorList>
    </citation>
    <scope>NUCLEOTIDE SEQUENCE</scope>
    <source>
        <strain evidence="1">CGMCC 1.15425</strain>
    </source>
</reference>
<dbReference type="Proteomes" id="UP000627715">
    <property type="component" value="Unassembled WGS sequence"/>
</dbReference>
<keyword evidence="1" id="KW-0489">Methyltransferase</keyword>